<keyword evidence="2" id="KW-0812">Transmembrane</keyword>
<keyword evidence="2" id="KW-1133">Transmembrane helix</keyword>
<feature type="transmembrane region" description="Helical" evidence="2">
    <location>
        <begin position="78"/>
        <end position="101"/>
    </location>
</feature>
<feature type="transmembrane region" description="Helical" evidence="2">
    <location>
        <begin position="45"/>
        <end position="66"/>
    </location>
</feature>
<comment type="caution">
    <text evidence="4">The sequence shown here is derived from an EMBL/GenBank/DDBJ whole genome shotgun (WGS) entry which is preliminary data.</text>
</comment>
<dbReference type="InterPro" id="IPR050640">
    <property type="entry name" value="Bact_2-comp_sensor_kinase"/>
</dbReference>
<keyword evidence="4" id="KW-0808">Transferase</keyword>
<dbReference type="SUPFAM" id="SSF55874">
    <property type="entry name" value="ATPase domain of HSP90 chaperone/DNA topoisomerase II/histidine kinase"/>
    <property type="match status" value="1"/>
</dbReference>
<accession>A0ABR6ZGZ9</accession>
<dbReference type="Proteomes" id="UP000646911">
    <property type="component" value="Unassembled WGS sequence"/>
</dbReference>
<evidence type="ECO:0000313" key="4">
    <source>
        <dbReference type="EMBL" id="MBC3910964.1"/>
    </source>
</evidence>
<evidence type="ECO:0000256" key="2">
    <source>
        <dbReference type="SAM" id="Phobius"/>
    </source>
</evidence>
<dbReference type="InterPro" id="IPR036890">
    <property type="entry name" value="HATPase_C_sf"/>
</dbReference>
<protein>
    <submittedName>
        <fullName evidence="4">Histidine kinase</fullName>
    </submittedName>
</protein>
<dbReference type="RefSeq" id="WP_186956575.1">
    <property type="nucleotide sequence ID" value="NZ_JACOFX010000022.1"/>
</dbReference>
<keyword evidence="4" id="KW-0418">Kinase</keyword>
<sequence>MKTATPNKPHWPALPRPRQIVVVLIISVLIAWVTTPIFQSPFWLVLRRTTFIAMVMLLAFTVSGTWRLQWMPRWIPRWLVQVLAICFLAPFASLAAYVAIAGNFMNFIKANNLLSGFATSTIFAIFFGSIVAVVAINREGKQRERADRLQLELEKNALEREVLDARLRLLQAQIEPHFLFNTLANVQALVEVGSENAAPVLRHLIAYLRAAMPRLNDADATLENEMQLVSAYLEIMHMRMPDRLQFELKLAPELNSLRFPAMALLTLVENAVRHGIDPGTESGHIEVGGRQDASSGMVTLWVTDTGIGMAETAVPGTGLANVRARLQAYFGKDASVDLHEQTPHGLRVELIFHPGAKA</sequence>
<feature type="domain" description="Histidine kinase/HSP90-like ATPase" evidence="3">
    <location>
        <begin position="259"/>
        <end position="356"/>
    </location>
</feature>
<dbReference type="SMART" id="SM00387">
    <property type="entry name" value="HATPase_c"/>
    <property type="match status" value="1"/>
</dbReference>
<dbReference type="Pfam" id="PF06580">
    <property type="entry name" value="His_kinase"/>
    <property type="match status" value="1"/>
</dbReference>
<keyword evidence="5" id="KW-1185">Reference proteome</keyword>
<proteinExistence type="predicted"/>
<organism evidence="4 5">
    <name type="scientific">Undibacterium umbellatum</name>
    <dbReference type="NCBI Taxonomy" id="2762300"/>
    <lineage>
        <taxon>Bacteria</taxon>
        <taxon>Pseudomonadati</taxon>
        <taxon>Pseudomonadota</taxon>
        <taxon>Betaproteobacteria</taxon>
        <taxon>Burkholderiales</taxon>
        <taxon>Oxalobacteraceae</taxon>
        <taxon>Undibacterium</taxon>
    </lineage>
</organism>
<name>A0ABR6ZGZ9_9BURK</name>
<dbReference type="Pfam" id="PF02518">
    <property type="entry name" value="HATPase_c"/>
    <property type="match status" value="1"/>
</dbReference>
<feature type="coiled-coil region" evidence="1">
    <location>
        <begin position="141"/>
        <end position="175"/>
    </location>
</feature>
<dbReference type="Gene3D" id="3.30.565.10">
    <property type="entry name" value="Histidine kinase-like ATPase, C-terminal domain"/>
    <property type="match status" value="1"/>
</dbReference>
<dbReference type="InterPro" id="IPR010559">
    <property type="entry name" value="Sig_transdc_His_kin_internal"/>
</dbReference>
<evidence type="ECO:0000313" key="5">
    <source>
        <dbReference type="Proteomes" id="UP000646911"/>
    </source>
</evidence>
<dbReference type="InterPro" id="IPR003594">
    <property type="entry name" value="HATPase_dom"/>
</dbReference>
<feature type="transmembrane region" description="Helical" evidence="2">
    <location>
        <begin position="20"/>
        <end position="39"/>
    </location>
</feature>
<keyword evidence="2" id="KW-0472">Membrane</keyword>
<keyword evidence="1" id="KW-0175">Coiled coil</keyword>
<gene>
    <name evidence="4" type="ORF">H8L47_25660</name>
</gene>
<dbReference type="PANTHER" id="PTHR34220:SF9">
    <property type="entry name" value="SIGNAL TRANSDUCTION HISTIDINE KINASE INTERNAL REGION DOMAIN-CONTAINING PROTEIN"/>
    <property type="match status" value="1"/>
</dbReference>
<evidence type="ECO:0000256" key="1">
    <source>
        <dbReference type="SAM" id="Coils"/>
    </source>
</evidence>
<dbReference type="EMBL" id="JACOFX010000022">
    <property type="protein sequence ID" value="MBC3910964.1"/>
    <property type="molecule type" value="Genomic_DNA"/>
</dbReference>
<reference evidence="4 5" key="1">
    <citation type="submission" date="2020-08" db="EMBL/GenBank/DDBJ databases">
        <title>Novel species isolated from subtropical streams in China.</title>
        <authorList>
            <person name="Lu H."/>
        </authorList>
    </citation>
    <scope>NUCLEOTIDE SEQUENCE [LARGE SCALE GENOMIC DNA]</scope>
    <source>
        <strain evidence="4 5">NL8W</strain>
    </source>
</reference>
<evidence type="ECO:0000259" key="3">
    <source>
        <dbReference type="SMART" id="SM00387"/>
    </source>
</evidence>
<feature type="transmembrane region" description="Helical" evidence="2">
    <location>
        <begin position="113"/>
        <end position="136"/>
    </location>
</feature>
<dbReference type="PANTHER" id="PTHR34220">
    <property type="entry name" value="SENSOR HISTIDINE KINASE YPDA"/>
    <property type="match status" value="1"/>
</dbReference>
<dbReference type="GO" id="GO:0016301">
    <property type="term" value="F:kinase activity"/>
    <property type="evidence" value="ECO:0007669"/>
    <property type="project" value="UniProtKB-KW"/>
</dbReference>